<dbReference type="Proteomes" id="UP000315353">
    <property type="component" value="Unassembled WGS sequence"/>
</dbReference>
<dbReference type="InterPro" id="IPR001753">
    <property type="entry name" value="Enoyl-CoA_hydra/iso"/>
</dbReference>
<dbReference type="Gene3D" id="3.90.226.10">
    <property type="entry name" value="2-enoyl-CoA Hydratase, Chain A, domain 1"/>
    <property type="match status" value="1"/>
</dbReference>
<protein>
    <submittedName>
        <fullName evidence="11">3-hydroxyacyl-CoA dehydrogenase</fullName>
    </submittedName>
</protein>
<dbReference type="GO" id="GO:0016042">
    <property type="term" value="P:lipid catabolic process"/>
    <property type="evidence" value="ECO:0007669"/>
    <property type="project" value="UniProtKB-KW"/>
</dbReference>
<evidence type="ECO:0000256" key="4">
    <source>
        <dbReference type="ARBA" id="ARBA00022963"/>
    </source>
</evidence>
<dbReference type="PANTHER" id="PTHR48075:SF7">
    <property type="entry name" value="3-HYDROXYACYL-COA DEHYDROGENASE-RELATED"/>
    <property type="match status" value="1"/>
</dbReference>
<dbReference type="SUPFAM" id="SSF52096">
    <property type="entry name" value="ClpP/crotonase"/>
    <property type="match status" value="1"/>
</dbReference>
<dbReference type="GeneID" id="82879711"/>
<proteinExistence type="inferred from homology"/>
<reference evidence="11 12" key="1">
    <citation type="submission" date="2019-06" db="EMBL/GenBank/DDBJ databases">
        <title>Whole genome shotgun sequence of Corynebacterium flavescens NBRC 14136.</title>
        <authorList>
            <person name="Hosoyama A."/>
            <person name="Uohara A."/>
            <person name="Ohji S."/>
            <person name="Ichikawa N."/>
        </authorList>
    </citation>
    <scope>NUCLEOTIDE SEQUENCE [LARGE SCALE GENOMIC DNA]</scope>
    <source>
        <strain evidence="11 12">NBRC 14136</strain>
    </source>
</reference>
<evidence type="ECO:0000256" key="2">
    <source>
        <dbReference type="ARBA" id="ARBA00009463"/>
    </source>
</evidence>
<comment type="catalytic activity">
    <reaction evidence="8">
        <text>a (3S)-3-hydroxyacyl-CoA + NAD(+) = a 3-oxoacyl-CoA + NADH + H(+)</text>
        <dbReference type="Rhea" id="RHEA:22432"/>
        <dbReference type="ChEBI" id="CHEBI:15378"/>
        <dbReference type="ChEBI" id="CHEBI:57318"/>
        <dbReference type="ChEBI" id="CHEBI:57540"/>
        <dbReference type="ChEBI" id="CHEBI:57945"/>
        <dbReference type="ChEBI" id="CHEBI:90726"/>
        <dbReference type="EC" id="1.1.1.35"/>
    </reaction>
</comment>
<name>A0AB73B7R5_CORFL</name>
<dbReference type="GO" id="GO:0070403">
    <property type="term" value="F:NAD+ binding"/>
    <property type="evidence" value="ECO:0007669"/>
    <property type="project" value="InterPro"/>
</dbReference>
<evidence type="ECO:0000256" key="3">
    <source>
        <dbReference type="ARBA" id="ARBA00022832"/>
    </source>
</evidence>
<dbReference type="InterPro" id="IPR006176">
    <property type="entry name" value="3-OHacyl-CoA_DH_NAD-bd"/>
</dbReference>
<dbReference type="Gene3D" id="3.40.50.720">
    <property type="entry name" value="NAD(P)-binding Rossmann-like Domain"/>
    <property type="match status" value="1"/>
</dbReference>
<evidence type="ECO:0000313" key="11">
    <source>
        <dbReference type="EMBL" id="GEB97954.1"/>
    </source>
</evidence>
<dbReference type="Pfam" id="PF00378">
    <property type="entry name" value="ECH_1"/>
    <property type="match status" value="1"/>
</dbReference>
<dbReference type="Pfam" id="PF02737">
    <property type="entry name" value="3HCDH_N"/>
    <property type="match status" value="1"/>
</dbReference>
<dbReference type="SUPFAM" id="SSF51735">
    <property type="entry name" value="NAD(P)-binding Rossmann-fold domains"/>
    <property type="match status" value="1"/>
</dbReference>
<keyword evidence="4" id="KW-0442">Lipid degradation</keyword>
<keyword evidence="7" id="KW-0443">Lipid metabolism</keyword>
<dbReference type="RefSeq" id="WP_075729277.1">
    <property type="nucleotide sequence ID" value="NZ_BJNB01000020.1"/>
</dbReference>
<keyword evidence="5" id="KW-0560">Oxidoreductase</keyword>
<dbReference type="InterPro" id="IPR029045">
    <property type="entry name" value="ClpP/crotonase-like_dom_sf"/>
</dbReference>
<evidence type="ECO:0000256" key="1">
    <source>
        <dbReference type="ARBA" id="ARBA00005005"/>
    </source>
</evidence>
<keyword evidence="3" id="KW-0276">Fatty acid metabolism</keyword>
<evidence type="ECO:0000256" key="8">
    <source>
        <dbReference type="ARBA" id="ARBA00049556"/>
    </source>
</evidence>
<dbReference type="GO" id="GO:0006631">
    <property type="term" value="P:fatty acid metabolic process"/>
    <property type="evidence" value="ECO:0007669"/>
    <property type="project" value="UniProtKB-KW"/>
</dbReference>
<dbReference type="Gene3D" id="1.10.1040.50">
    <property type="match status" value="1"/>
</dbReference>
<comment type="pathway">
    <text evidence="1">Lipid metabolism; fatty acid beta-oxidation.</text>
</comment>
<evidence type="ECO:0000259" key="9">
    <source>
        <dbReference type="Pfam" id="PF00725"/>
    </source>
</evidence>
<feature type="domain" description="3-hydroxyacyl-CoA dehydrogenase C-terminal" evidence="9">
    <location>
        <begin position="190"/>
        <end position="289"/>
    </location>
</feature>
<dbReference type="PANTHER" id="PTHR48075">
    <property type="entry name" value="3-HYDROXYACYL-COA DEHYDROGENASE FAMILY PROTEIN"/>
    <property type="match status" value="1"/>
</dbReference>
<feature type="domain" description="3-hydroxyacyl-CoA dehydrogenase NAD binding" evidence="10">
    <location>
        <begin position="14"/>
        <end position="187"/>
    </location>
</feature>
<evidence type="ECO:0000256" key="7">
    <source>
        <dbReference type="ARBA" id="ARBA00023098"/>
    </source>
</evidence>
<dbReference type="GO" id="GO:0003857">
    <property type="term" value="F:(3S)-3-hydroxyacyl-CoA dehydrogenase (NAD+) activity"/>
    <property type="evidence" value="ECO:0007669"/>
    <property type="project" value="UniProtKB-EC"/>
</dbReference>
<comment type="caution">
    <text evidence="11">The sequence shown here is derived from an EMBL/GenBank/DDBJ whole genome shotgun (WGS) entry which is preliminary data.</text>
</comment>
<comment type="similarity">
    <text evidence="2">Belongs to the 3-hydroxyacyl-CoA dehydrogenase family.</text>
</comment>
<dbReference type="EMBL" id="BJNB01000020">
    <property type="protein sequence ID" value="GEB97954.1"/>
    <property type="molecule type" value="Genomic_DNA"/>
</dbReference>
<evidence type="ECO:0000256" key="5">
    <source>
        <dbReference type="ARBA" id="ARBA00023002"/>
    </source>
</evidence>
<dbReference type="Pfam" id="PF00725">
    <property type="entry name" value="3HCDH"/>
    <property type="match status" value="1"/>
</dbReference>
<dbReference type="InterPro" id="IPR036291">
    <property type="entry name" value="NAD(P)-bd_dom_sf"/>
</dbReference>
<dbReference type="CDD" id="cd06558">
    <property type="entry name" value="crotonase-like"/>
    <property type="match status" value="1"/>
</dbReference>
<dbReference type="AlphaFoldDB" id="A0AB73B7R5"/>
<organism evidence="11 12">
    <name type="scientific">Corynebacterium flavescens</name>
    <dbReference type="NCBI Taxonomy" id="28028"/>
    <lineage>
        <taxon>Bacteria</taxon>
        <taxon>Bacillati</taxon>
        <taxon>Actinomycetota</taxon>
        <taxon>Actinomycetes</taxon>
        <taxon>Mycobacteriales</taxon>
        <taxon>Corynebacteriaceae</taxon>
        <taxon>Corynebacterium</taxon>
    </lineage>
</organism>
<dbReference type="InterPro" id="IPR008927">
    <property type="entry name" value="6-PGluconate_DH-like_C_sf"/>
</dbReference>
<accession>A0AB73B7R5</accession>
<evidence type="ECO:0000313" key="12">
    <source>
        <dbReference type="Proteomes" id="UP000315353"/>
    </source>
</evidence>
<keyword evidence="6" id="KW-0520">NAD</keyword>
<evidence type="ECO:0000259" key="10">
    <source>
        <dbReference type="Pfam" id="PF02737"/>
    </source>
</evidence>
<sequence length="746" mass="79472">MNTNLQNGSAPQPKVAVIGAGSMGTGIAALCASAGMEVVLLDQDADAAARGVETQLKRGGFYLEEDAARISTGSDYALLEDCDWIIEAIFEDLSAKHSLYTAIEAHLSPTAIVSSNTSTLPLSALVEGVAPTRRERFAITHFFNPPKVMPLVELVVNSSTDETSTTADTLRRIIEVDLGKTALPCRDTPGFIANRVGCYWLACGVFRAREFDIDYALADAAFGRAFGIPRTGIFGLLDYIGLQLVAPIWNSLENALDPGDRMFSVPLGTDEFIAELVKRGHTGRSAGSGGKVSEGFYRGRDEVIGADFNYVARKSPEDPVIGLKDPREVMSTDSPGGRFARALFLNTLSYCCEVAPEIAEHVGLIDEGFRLGFGWKKGIFELADEIGLDWLITAYDTPPQLLVDAAAAGGFYPEGKVLSSSGEPLTPEVSAGVVTLATVREKAHTLLTSPAGALHLLDNNVAILDFHTPLNSLSNEAIALIHSTLDAIEPHAIAALVIGNDKPVFSAGADLPSLAAAAESASATEISAVLNAGSQALLGLKYCPIPVIGAVRGVALGGGFEMALACDRLVLHADARLAFPELNVGLYPGWTGTVALLSRLRAAGVSNAHQRAFNFITATRPAPNAFAARRDGLLRPTDVVLLSFDRILARALEEAAALAADYTPPADEFLPLYSGPALDREWPLENTTANDHAIAAQLARMYTGTGELTFRQFAEREVAFDVPLLLMPANVERALHMARTRKPLHN</sequence>
<gene>
    <name evidence="11" type="ORF">CFL01nite_14490</name>
</gene>
<dbReference type="SUPFAM" id="SSF48179">
    <property type="entry name" value="6-phosphogluconate dehydrogenase C-terminal domain-like"/>
    <property type="match status" value="2"/>
</dbReference>
<dbReference type="InterPro" id="IPR006108">
    <property type="entry name" value="3HC_DH_C"/>
</dbReference>
<evidence type="ECO:0000256" key="6">
    <source>
        <dbReference type="ARBA" id="ARBA00023027"/>
    </source>
</evidence>